<keyword evidence="1" id="KW-1133">Transmembrane helix</keyword>
<feature type="transmembrane region" description="Helical" evidence="1">
    <location>
        <begin position="57"/>
        <end position="78"/>
    </location>
</feature>
<evidence type="ECO:0000256" key="1">
    <source>
        <dbReference type="SAM" id="Phobius"/>
    </source>
</evidence>
<dbReference type="PANTHER" id="PTHR37309:SF1">
    <property type="entry name" value="SLR0284 PROTEIN"/>
    <property type="match status" value="1"/>
</dbReference>
<feature type="transmembrane region" description="Helical" evidence="1">
    <location>
        <begin position="7"/>
        <end position="26"/>
    </location>
</feature>
<name>A0A1F7K9G5_9BACT</name>
<evidence type="ECO:0000313" key="2">
    <source>
        <dbReference type="EMBL" id="OGK64496.1"/>
    </source>
</evidence>
<proteinExistence type="predicted"/>
<keyword evidence="1" id="KW-0812">Transmembrane</keyword>
<dbReference type="AlphaFoldDB" id="A0A1F7K9G5"/>
<evidence type="ECO:0008006" key="4">
    <source>
        <dbReference type="Google" id="ProtNLM"/>
    </source>
</evidence>
<evidence type="ECO:0000313" key="3">
    <source>
        <dbReference type="Proteomes" id="UP000178450"/>
    </source>
</evidence>
<feature type="transmembrane region" description="Helical" evidence="1">
    <location>
        <begin position="84"/>
        <end position="106"/>
    </location>
</feature>
<feature type="transmembrane region" description="Helical" evidence="1">
    <location>
        <begin position="32"/>
        <end position="50"/>
    </location>
</feature>
<keyword evidence="1" id="KW-0472">Membrane</keyword>
<comment type="caution">
    <text evidence="2">The sequence shown here is derived from an EMBL/GenBank/DDBJ whole genome shotgun (WGS) entry which is preliminary data.</text>
</comment>
<sequence length="110" mass="11247">MSLIAKLILNALTVFVAGYVVPGIVISDAVTALIVAVVLGIANSLIKPLLHLIALPLTIMTLGLFGLVINGLIVLLVSSLVPGFAVSSLLSAILFSLVVSIVGAFLNNLT</sequence>
<dbReference type="EMBL" id="MGBG01000020">
    <property type="protein sequence ID" value="OGK64496.1"/>
    <property type="molecule type" value="Genomic_DNA"/>
</dbReference>
<protein>
    <recommendedName>
        <fullName evidence="4">Phage holin family protein</fullName>
    </recommendedName>
</protein>
<gene>
    <name evidence="2" type="ORF">A2209_02250</name>
</gene>
<dbReference type="Proteomes" id="UP000178450">
    <property type="component" value="Unassembled WGS sequence"/>
</dbReference>
<dbReference type="PANTHER" id="PTHR37309">
    <property type="entry name" value="SLR0284 PROTEIN"/>
    <property type="match status" value="1"/>
</dbReference>
<accession>A0A1F7K9G5</accession>
<dbReference type="Pfam" id="PF04020">
    <property type="entry name" value="Phage_holin_4_2"/>
    <property type="match status" value="1"/>
</dbReference>
<organism evidence="2 3">
    <name type="scientific">Candidatus Roizmanbacteria bacterium RIFOXYA1_FULL_41_12</name>
    <dbReference type="NCBI Taxonomy" id="1802082"/>
    <lineage>
        <taxon>Bacteria</taxon>
        <taxon>Candidatus Roizmaniibacteriota</taxon>
    </lineage>
</organism>
<dbReference type="InterPro" id="IPR007165">
    <property type="entry name" value="Phage_holin_4_2"/>
</dbReference>
<reference evidence="2 3" key="1">
    <citation type="journal article" date="2016" name="Nat. Commun.">
        <title>Thousands of microbial genomes shed light on interconnected biogeochemical processes in an aquifer system.</title>
        <authorList>
            <person name="Anantharaman K."/>
            <person name="Brown C.T."/>
            <person name="Hug L.A."/>
            <person name="Sharon I."/>
            <person name="Castelle C.J."/>
            <person name="Probst A.J."/>
            <person name="Thomas B.C."/>
            <person name="Singh A."/>
            <person name="Wilkins M.J."/>
            <person name="Karaoz U."/>
            <person name="Brodie E.L."/>
            <person name="Williams K.H."/>
            <person name="Hubbard S.S."/>
            <person name="Banfield J.F."/>
        </authorList>
    </citation>
    <scope>NUCLEOTIDE SEQUENCE [LARGE SCALE GENOMIC DNA]</scope>
</reference>